<dbReference type="AlphaFoldDB" id="A0A829PYH4"/>
<reference evidence="1 2" key="1">
    <citation type="submission" date="2013-12" db="EMBL/GenBank/DDBJ databases">
        <authorList>
            <person name="Madinger N."/>
            <person name="Lenaerts A."/>
            <person name="Ordway D."/>
            <person name="DeGroote M.A."/>
            <person name="Parker T."/>
            <person name="Sizemore C."/>
            <person name="Tallon L.J."/>
            <person name="Sadzewicz L.K."/>
            <person name="Sengamalay N."/>
            <person name="Fraser C.M."/>
            <person name="Hine E."/>
            <person name="Shefchek K.A."/>
            <person name="Das S.P."/>
            <person name="Tettelin H."/>
        </authorList>
    </citation>
    <scope>NUCLEOTIDE SEQUENCE [LARGE SCALE GENOMIC DNA]</scope>
    <source>
        <strain evidence="1 2">21</strain>
    </source>
</reference>
<evidence type="ECO:0000313" key="2">
    <source>
        <dbReference type="Proteomes" id="UP000020103"/>
    </source>
</evidence>
<gene>
    <name evidence="1" type="ORF">I543_1405</name>
</gene>
<comment type="caution">
    <text evidence="1">The sequence shown here is derived from an EMBL/GenBank/DDBJ whole genome shotgun (WGS) entry which is preliminary data.</text>
</comment>
<dbReference type="EMBL" id="JAOF01000001">
    <property type="protein sequence ID" value="EUA45463.1"/>
    <property type="molecule type" value="Genomic_DNA"/>
</dbReference>
<evidence type="ECO:0000313" key="1">
    <source>
        <dbReference type="EMBL" id="EUA45463.1"/>
    </source>
</evidence>
<accession>A0A829PYH4</accession>
<sequence length="41" mass="4591">MLDRYLISGQLDSRVHPSFFIRVGEKVGEKVSARRSLNTGA</sequence>
<proteinExistence type="predicted"/>
<dbReference type="Proteomes" id="UP000020103">
    <property type="component" value="Unassembled WGS sequence"/>
</dbReference>
<organism evidence="1 2">
    <name type="scientific">Mycobacteroides abscessus 21</name>
    <dbReference type="NCBI Taxonomy" id="1299324"/>
    <lineage>
        <taxon>Bacteria</taxon>
        <taxon>Bacillati</taxon>
        <taxon>Actinomycetota</taxon>
        <taxon>Actinomycetes</taxon>
        <taxon>Mycobacteriales</taxon>
        <taxon>Mycobacteriaceae</taxon>
        <taxon>Mycobacteroides</taxon>
        <taxon>Mycobacteroides abscessus</taxon>
    </lineage>
</organism>
<protein>
    <submittedName>
        <fullName evidence="1">Uncharacterized protein</fullName>
    </submittedName>
</protein>
<name>A0A829PYH4_9MYCO</name>